<evidence type="ECO:0000313" key="3">
    <source>
        <dbReference type="Proteomes" id="UP001159405"/>
    </source>
</evidence>
<protein>
    <submittedName>
        <fullName evidence="2">Uncharacterized protein</fullName>
    </submittedName>
</protein>
<evidence type="ECO:0000313" key="2">
    <source>
        <dbReference type="EMBL" id="CAH3115567.1"/>
    </source>
</evidence>
<dbReference type="EMBL" id="CALNXK010000028">
    <property type="protein sequence ID" value="CAH3115567.1"/>
    <property type="molecule type" value="Genomic_DNA"/>
</dbReference>
<organism evidence="2 3">
    <name type="scientific">Porites lobata</name>
    <dbReference type="NCBI Taxonomy" id="104759"/>
    <lineage>
        <taxon>Eukaryota</taxon>
        <taxon>Metazoa</taxon>
        <taxon>Cnidaria</taxon>
        <taxon>Anthozoa</taxon>
        <taxon>Hexacorallia</taxon>
        <taxon>Scleractinia</taxon>
        <taxon>Fungiina</taxon>
        <taxon>Poritidae</taxon>
        <taxon>Porites</taxon>
    </lineage>
</organism>
<feature type="transmembrane region" description="Helical" evidence="1">
    <location>
        <begin position="32"/>
        <end position="50"/>
    </location>
</feature>
<keyword evidence="1" id="KW-0812">Transmembrane</keyword>
<sequence>MQVWLKYSFKMAATGIPEFLNSRLKLKRSSKTAMYILPVQILVLFLATFGKHCSVIARSLSQDASSKDVTSCVIKGDRNPHPINSSFITSDCTLQCYCSVSGVVSCMELCPQASPVQCPPGSELYEDEVPVGSGGVHCSCKRQYCVPLNVFCYSPDTNRKYKVGETFTLGNCSKSCRCNENGEILCTPMCPKIKKCGRGKRPKGRVIIALGETRGCSCEIPECVPVPKEKFCRVDGRQYRRGRVFITKDCRLKCRCRKNGKTRCRPLCKTTPKNPVCKPDERLEDILEFFAGGRCMCKEKACLPEISKLS</sequence>
<keyword evidence="3" id="KW-1185">Reference proteome</keyword>
<proteinExistence type="predicted"/>
<keyword evidence="1" id="KW-0472">Membrane</keyword>
<name>A0ABN8NSN9_9CNID</name>
<dbReference type="Proteomes" id="UP001159405">
    <property type="component" value="Unassembled WGS sequence"/>
</dbReference>
<reference evidence="2 3" key="1">
    <citation type="submission" date="2022-05" db="EMBL/GenBank/DDBJ databases">
        <authorList>
            <consortium name="Genoscope - CEA"/>
            <person name="William W."/>
        </authorList>
    </citation>
    <scope>NUCLEOTIDE SEQUENCE [LARGE SCALE GENOMIC DNA]</scope>
</reference>
<keyword evidence="1" id="KW-1133">Transmembrane helix</keyword>
<comment type="caution">
    <text evidence="2">The sequence shown here is derived from an EMBL/GenBank/DDBJ whole genome shotgun (WGS) entry which is preliminary data.</text>
</comment>
<gene>
    <name evidence="2" type="ORF">PLOB_00023751</name>
</gene>
<evidence type="ECO:0000256" key="1">
    <source>
        <dbReference type="SAM" id="Phobius"/>
    </source>
</evidence>
<accession>A0ABN8NSN9</accession>